<proteinExistence type="predicted"/>
<dbReference type="GO" id="GO:0046872">
    <property type="term" value="F:metal ion binding"/>
    <property type="evidence" value="ECO:0007669"/>
    <property type="project" value="UniProtKB-KW"/>
</dbReference>
<dbReference type="GO" id="GO:0005829">
    <property type="term" value="C:cytosol"/>
    <property type="evidence" value="ECO:0007669"/>
    <property type="project" value="TreeGrafter"/>
</dbReference>
<dbReference type="SUPFAM" id="SSF52047">
    <property type="entry name" value="RNI-like"/>
    <property type="match status" value="1"/>
</dbReference>
<gene>
    <name evidence="7" type="primary">orf40</name>
</gene>
<keyword evidence="6" id="KW-0408">Iron</keyword>
<dbReference type="GO" id="GO:0004601">
    <property type="term" value="F:peroxidase activity"/>
    <property type="evidence" value="ECO:0007669"/>
    <property type="project" value="UniProtKB-KW"/>
</dbReference>
<dbReference type="PANTHER" id="PTHR30521">
    <property type="entry name" value="DEFERROCHELATASE/PEROXIDASE"/>
    <property type="match status" value="1"/>
</dbReference>
<organism evidence="7 8">
    <name type="scientific">Sinorhizobium meliloti (strain SM11)</name>
    <dbReference type="NCBI Taxonomy" id="707241"/>
    <lineage>
        <taxon>Bacteria</taxon>
        <taxon>Pseudomonadati</taxon>
        <taxon>Pseudomonadota</taxon>
        <taxon>Alphaproteobacteria</taxon>
        <taxon>Hyphomicrobiales</taxon>
        <taxon>Rhizobiaceae</taxon>
        <taxon>Sinorhizobium/Ensifer group</taxon>
        <taxon>Sinorhizobium</taxon>
    </lineage>
</organism>
<dbReference type="RefSeq" id="WP_012477237.1">
    <property type="nucleotide sequence ID" value="NC_010865.1"/>
</dbReference>
<geneLocation type="plasmid" evidence="7 8">
    <name>pSmeSM11b</name>
</geneLocation>
<keyword evidence="2 7" id="KW-0575">Peroxidase</keyword>
<dbReference type="InterPro" id="IPR032675">
    <property type="entry name" value="LRR_dom_sf"/>
</dbReference>
<comment type="cofactor">
    <cofactor evidence="1">
        <name>heme b</name>
        <dbReference type="ChEBI" id="CHEBI:60344"/>
    </cofactor>
</comment>
<evidence type="ECO:0000256" key="3">
    <source>
        <dbReference type="ARBA" id="ARBA00022617"/>
    </source>
</evidence>
<evidence type="ECO:0000256" key="4">
    <source>
        <dbReference type="ARBA" id="ARBA00022723"/>
    </source>
</evidence>
<dbReference type="InterPro" id="IPR006314">
    <property type="entry name" value="Dyp_peroxidase"/>
</dbReference>
<dbReference type="Proteomes" id="UP000009045">
    <property type="component" value="Plasmid pSmeSM11b"/>
</dbReference>
<reference evidence="7 8" key="1">
    <citation type="journal article" date="2007" name="FEMS Microbiol. Lett.">
        <title>Sequence analysis of the 181-kb accessory plasmid pSmeSM11b, isolated from a dominant Sinorhizobium meliloti strain identified during a long-term field release experiment.</title>
        <authorList>
            <person name="Stiens M."/>
            <person name="Schneiker S."/>
            <person name="Puhler A."/>
            <person name="Schluter A."/>
        </authorList>
    </citation>
    <scope>NUCLEOTIDE SEQUENCE [LARGE SCALE GENOMIC DNA]</scope>
    <source>
        <strain evidence="7 8">SM11</strain>
        <plasmid evidence="8">pSmeSM11b</plasmid>
    </source>
</reference>
<keyword evidence="4" id="KW-0479">Metal-binding</keyword>
<evidence type="ECO:0000256" key="6">
    <source>
        <dbReference type="ARBA" id="ARBA00023004"/>
    </source>
</evidence>
<evidence type="ECO:0000256" key="2">
    <source>
        <dbReference type="ARBA" id="ARBA00022559"/>
    </source>
</evidence>
<dbReference type="EMBL" id="EF066650">
    <property type="protein sequence ID" value="ABN47046.1"/>
    <property type="molecule type" value="Genomic_DNA"/>
</dbReference>
<evidence type="ECO:0000256" key="1">
    <source>
        <dbReference type="ARBA" id="ARBA00001970"/>
    </source>
</evidence>
<dbReference type="PANTHER" id="PTHR30521:SF4">
    <property type="entry name" value="DEFERROCHELATASE"/>
    <property type="match status" value="1"/>
</dbReference>
<evidence type="ECO:0000313" key="7">
    <source>
        <dbReference type="EMBL" id="ABN47046.1"/>
    </source>
</evidence>
<dbReference type="Gene3D" id="3.80.10.10">
    <property type="entry name" value="Ribonuclease Inhibitor"/>
    <property type="match status" value="2"/>
</dbReference>
<protein>
    <submittedName>
        <fullName evidence="7">Probable peroxidase protein</fullName>
    </submittedName>
</protein>
<dbReference type="PROSITE" id="PS51404">
    <property type="entry name" value="DYP_PEROXIDASE"/>
    <property type="match status" value="1"/>
</dbReference>
<sequence>MPSEPELDAGDIQGNVVPGFRRRRQLLVAYTAASETALRAALRILSVRVTPVGPVFAHRQQRKAALIAAQSEPEFADLWVNLALGSKALDRLGEDEVRALDKAFDVGMRPARTGDPWSPSDALGNPNPAHPSNWAVGSPAKPLDLLIILAFDDWTQTDGEQLLASLAATGIEETWREAAARLPDDKEHFGFVDGISEIGIRGNITVNGQVQPVTTRYGVPSRNGVDYGRPGQPLAWPGQFLIGTPTSATTVDPAPDRYRNGTFLVFRRLAQDVTAFDDDTSAAAHDLGVDAQRFRASIVGRWPSGAALMRHPSDPPEADDILAINYFGFIDASPDLDLPREDVSGSPGDPAPQRGLRCPAFAHIRKVNPRDLQTDLGDPPLTQSFQMLRRGIPFGPLFDRQNASNPENAASRGLLFLAYQRAPSRQFEKLNSAWMNSVDGPGPGGFDLLVGQRVSSSTGQYNEKEATYYDAPEPAGGHPFNVSRTWVTPTGGAYLFAPSLRLISAMATGEKPATAPIEPAPIGRTAALELPFDELVSKASTYDVVVKANASIFVHDGETEMRTAAGTTSISRAAWPETALLPAQAAALNGAPIRSLDLSGKHFPTETLSMAEAKRLGASPALETVILHGVTLGSAPLLDLVKGLPHLTHLNANGLDLDDAGVSNLAAVGQKLITLELGLTGPREGHQYAATQLTGSIVQWLEALTSLRSLSLRGIPVSDDDLNSTNLWKRLSRLDLSGTAVSDKGVTSLASAFAISELSLSRTEITDEAAAAVFSRPRQAVDVSWTQVSQTGIVTGQSPEALQKGNFAGLDIDDSFASWLRAAASLREIDLSHTRVGDDVAGALGDLRFLEQANLSNTHTMDEGICRLMNAPIRTLEIYGRPVAAQGLTAIAQNRTLKSVKLTSDADWTGLAEINAELDMQTPERSEGRVPQSLRRLSLRGMLTSSLADELGNSQNLKSLGIDSIGADAGFESNFFKLEDFIAENAGLDDPRISVLLAKPSIAGLYLSGNPLGKALGGPLSNTIHTLELRETQVSDAEIPMIGKLPRLHCIDLPHTRVTAKGIAELAGMSVNLQSLALDGTQVDTGSVGAMALAPRLLELYLYGDEVDTRTIALLGSVRLRELHLLGTNISDDAVPHLAAIAGLRFLSLDANLSDDALLALRSLRPHLLVSLRR</sequence>
<accession>A4KVE5</accession>
<keyword evidence="3" id="KW-0349">Heme</keyword>
<dbReference type="SUPFAM" id="SSF54909">
    <property type="entry name" value="Dimeric alpha+beta barrel"/>
    <property type="match status" value="1"/>
</dbReference>
<dbReference type="GO" id="GO:0020037">
    <property type="term" value="F:heme binding"/>
    <property type="evidence" value="ECO:0007669"/>
    <property type="project" value="InterPro"/>
</dbReference>
<evidence type="ECO:0000256" key="5">
    <source>
        <dbReference type="ARBA" id="ARBA00023002"/>
    </source>
</evidence>
<keyword evidence="7" id="KW-0614">Plasmid</keyword>
<name>A4KVE5_SINMM</name>
<keyword evidence="5" id="KW-0560">Oxidoreductase</keyword>
<reference evidence="8" key="2">
    <citation type="journal article" date="2011" name="J. Biotechnol.">
        <title>The complete genome sequence of the dominant Sinorhizobium meliloti field isolate SM11 extends the S. meliloti pan-genome.</title>
        <authorList>
            <person name="Schneiker-Bekel S."/>
            <person name="Wibberg D."/>
            <person name="Bekel T."/>
            <person name="Blom J."/>
            <person name="Linke B."/>
            <person name="Neuweger H."/>
            <person name="Stiens M."/>
            <person name="Vorholter F.J."/>
            <person name="Weidner S."/>
            <person name="Goesmann A."/>
            <person name="Puhler A."/>
            <person name="Schluter A."/>
        </authorList>
    </citation>
    <scope>NUCLEOTIDE SEQUENCE [LARGE SCALE GENOMIC DNA]</scope>
    <source>
        <strain evidence="8">SM11</strain>
        <plasmid evidence="8">pSmeSM11b</plasmid>
    </source>
</reference>
<evidence type="ECO:0000313" key="8">
    <source>
        <dbReference type="Proteomes" id="UP000009045"/>
    </source>
</evidence>
<dbReference type="InterPro" id="IPR011008">
    <property type="entry name" value="Dimeric_a/b-barrel"/>
</dbReference>
<dbReference type="AlphaFoldDB" id="A4KVE5"/>